<dbReference type="NCBIfam" id="TIGR00538">
    <property type="entry name" value="hemN"/>
    <property type="match status" value="1"/>
</dbReference>
<evidence type="ECO:0000313" key="20">
    <source>
        <dbReference type="Proteomes" id="UP000643403"/>
    </source>
</evidence>
<dbReference type="InterPro" id="IPR034505">
    <property type="entry name" value="Coproporphyrinogen-III_oxidase"/>
</dbReference>
<evidence type="ECO:0000256" key="12">
    <source>
        <dbReference type="ARBA" id="ARBA00023002"/>
    </source>
</evidence>
<keyword evidence="15" id="KW-0627">Porphyrin biosynthesis</keyword>
<dbReference type="InterPro" id="IPR058240">
    <property type="entry name" value="rSAM_sf"/>
</dbReference>
<comment type="pathway">
    <text evidence="3">Porphyrin-containing compound metabolism; protoporphyrin-IX biosynthesis; protoporphyrinogen-IX from coproporphyrinogen-III (AdoMet route): step 1/1.</text>
</comment>
<evidence type="ECO:0000256" key="13">
    <source>
        <dbReference type="ARBA" id="ARBA00023004"/>
    </source>
</evidence>
<comment type="subunit">
    <text evidence="5">Monomer.</text>
</comment>
<dbReference type="Gene3D" id="3.30.750.200">
    <property type="match status" value="1"/>
</dbReference>
<evidence type="ECO:0000256" key="15">
    <source>
        <dbReference type="ARBA" id="ARBA00023244"/>
    </source>
</evidence>
<dbReference type="Gene3D" id="1.10.10.920">
    <property type="match status" value="1"/>
</dbReference>
<evidence type="ECO:0000259" key="18">
    <source>
        <dbReference type="PROSITE" id="PS51918"/>
    </source>
</evidence>
<feature type="domain" description="Radical SAM core" evidence="18">
    <location>
        <begin position="103"/>
        <end position="338"/>
    </location>
</feature>
<organism evidence="19 20">
    <name type="scientific">Cognatilysobacter xinjiangensis</name>
    <dbReference type="NCBI Taxonomy" id="546892"/>
    <lineage>
        <taxon>Bacteria</taxon>
        <taxon>Pseudomonadati</taxon>
        <taxon>Pseudomonadota</taxon>
        <taxon>Gammaproteobacteria</taxon>
        <taxon>Lysobacterales</taxon>
        <taxon>Lysobacteraceae</taxon>
        <taxon>Cognatilysobacter</taxon>
    </lineage>
</organism>
<dbReference type="InterPro" id="IPR006638">
    <property type="entry name" value="Elp3/MiaA/NifB-like_rSAM"/>
</dbReference>
<keyword evidence="20" id="KW-1185">Reference proteome</keyword>
<sequence>MRQRQEPCCGRCRRYWDARFEDLKLLETATGRIPLKLTRIKAGHRDAPYPASMATFTALPNRDLLERYSAPGPRYTSYPTAPQFVGGFDETRLCEAITGSNGDPIPRRLSLYVHVPFCFSPCFYCGCNRIITRDQTRSELYLSRLYREVALVAGRFDRDREVIQVHFGGGTPNFLSPAQLEECIGTLRRHFYFSDDQSRDISIELDPRFIRPTDITELGRIGFNRASFGVQDFDPVVQVAVNRIQSVEETQAAVDACRASGFRSVNIDLIYGLPKQTLAGFGRTLDEVLAMRPDRIAVYSYAHLPEMFRAQRQIEEAELPTPQDKLALLSLAITRLTNAGYLYIGMDHFALPDDELSIAQARGGLHRNFMGYTTHADSDLIGLGVSAISHIGTTFSQNPRDLPSWEIALDEGRLPVFRGLTLSEDDQLRADVIQALMCQAEIPIEPLERRYQIDFQSYFATSLEKLATLEADGLVRREAGKIVATSQGRLFLRNIAMCFDAYLDPPDNVVRPRFSRAV</sequence>
<dbReference type="Proteomes" id="UP000643403">
    <property type="component" value="Unassembled WGS sequence"/>
</dbReference>
<evidence type="ECO:0000256" key="4">
    <source>
        <dbReference type="ARBA" id="ARBA00005493"/>
    </source>
</evidence>
<reference evidence="20" key="1">
    <citation type="journal article" date="2019" name="Int. J. Syst. Evol. Microbiol.">
        <title>The Global Catalogue of Microorganisms (GCM) 10K type strain sequencing project: providing services to taxonomists for standard genome sequencing and annotation.</title>
        <authorList>
            <consortium name="The Broad Institute Genomics Platform"/>
            <consortium name="The Broad Institute Genome Sequencing Center for Infectious Disease"/>
            <person name="Wu L."/>
            <person name="Ma J."/>
        </authorList>
    </citation>
    <scope>NUCLEOTIDE SEQUENCE [LARGE SCALE GENOMIC DNA]</scope>
    <source>
        <strain evidence="20">KCTC 22558</strain>
    </source>
</reference>
<evidence type="ECO:0000256" key="1">
    <source>
        <dbReference type="ARBA" id="ARBA00001966"/>
    </source>
</evidence>
<evidence type="ECO:0000256" key="3">
    <source>
        <dbReference type="ARBA" id="ARBA00004785"/>
    </source>
</evidence>
<evidence type="ECO:0000256" key="5">
    <source>
        <dbReference type="ARBA" id="ARBA00011245"/>
    </source>
</evidence>
<evidence type="ECO:0000256" key="7">
    <source>
        <dbReference type="ARBA" id="ARBA00020156"/>
    </source>
</evidence>
<keyword evidence="9" id="KW-0963">Cytoplasm</keyword>
<name>A0ABQ3BTM2_9GAMM</name>
<dbReference type="PROSITE" id="PS51918">
    <property type="entry name" value="RADICAL_SAM"/>
    <property type="match status" value="1"/>
</dbReference>
<dbReference type="SUPFAM" id="SSF102114">
    <property type="entry name" value="Radical SAM enzymes"/>
    <property type="match status" value="1"/>
</dbReference>
<evidence type="ECO:0000256" key="9">
    <source>
        <dbReference type="ARBA" id="ARBA00022490"/>
    </source>
</evidence>
<evidence type="ECO:0000256" key="17">
    <source>
        <dbReference type="ARBA" id="ARBA00048321"/>
    </source>
</evidence>
<dbReference type="SMART" id="SM00729">
    <property type="entry name" value="Elp3"/>
    <property type="match status" value="1"/>
</dbReference>
<dbReference type="Pfam" id="PF04055">
    <property type="entry name" value="Radical_SAM"/>
    <property type="match status" value="1"/>
</dbReference>
<evidence type="ECO:0000256" key="11">
    <source>
        <dbReference type="ARBA" id="ARBA00022723"/>
    </source>
</evidence>
<dbReference type="EC" id="1.3.98.3" evidence="6"/>
<proteinExistence type="inferred from homology"/>
<dbReference type="SFLD" id="SFLDG01065">
    <property type="entry name" value="anaerobic_coproporphyrinogen-I"/>
    <property type="match status" value="1"/>
</dbReference>
<dbReference type="InterPro" id="IPR010723">
    <property type="entry name" value="HemN_C"/>
</dbReference>
<dbReference type="SFLD" id="SFLDS00029">
    <property type="entry name" value="Radical_SAM"/>
    <property type="match status" value="1"/>
</dbReference>
<keyword evidence="13" id="KW-0408">Iron</keyword>
<evidence type="ECO:0000313" key="19">
    <source>
        <dbReference type="EMBL" id="GGZ57025.1"/>
    </source>
</evidence>
<evidence type="ECO:0000256" key="8">
    <source>
        <dbReference type="ARBA" id="ARBA00022485"/>
    </source>
</evidence>
<dbReference type="PANTHER" id="PTHR13932">
    <property type="entry name" value="COPROPORPHYRINIGEN III OXIDASE"/>
    <property type="match status" value="1"/>
</dbReference>
<evidence type="ECO:0000256" key="2">
    <source>
        <dbReference type="ARBA" id="ARBA00004496"/>
    </source>
</evidence>
<dbReference type="InterPro" id="IPR004558">
    <property type="entry name" value="Coprogen_oxidase_HemN"/>
</dbReference>
<evidence type="ECO:0000256" key="16">
    <source>
        <dbReference type="ARBA" id="ARBA00030263"/>
    </source>
</evidence>
<dbReference type="InterPro" id="IPR007197">
    <property type="entry name" value="rSAM"/>
</dbReference>
<comment type="similarity">
    <text evidence="4">Belongs to the anaerobic coproporphyrinogen-III oxidase family.</text>
</comment>
<comment type="subcellular location">
    <subcellularLocation>
        <location evidence="2">Cytoplasm</location>
    </subcellularLocation>
</comment>
<keyword evidence="14" id="KW-0411">Iron-sulfur</keyword>
<keyword evidence="10" id="KW-0949">S-adenosyl-L-methionine</keyword>
<dbReference type="Pfam" id="PF06969">
    <property type="entry name" value="HemN_C"/>
    <property type="match status" value="1"/>
</dbReference>
<keyword evidence="8" id="KW-0004">4Fe-4S</keyword>
<protein>
    <recommendedName>
        <fullName evidence="7">Oxygen-independent coproporphyrinogen III oxidase</fullName>
        <ecNumber evidence="6">1.3.98.3</ecNumber>
    </recommendedName>
    <alternativeName>
        <fullName evidence="16">Coproporphyrinogen III dehydrogenase</fullName>
    </alternativeName>
</protein>
<keyword evidence="12" id="KW-0560">Oxidoreductase</keyword>
<evidence type="ECO:0000256" key="6">
    <source>
        <dbReference type="ARBA" id="ARBA00011912"/>
    </source>
</evidence>
<evidence type="ECO:0000256" key="14">
    <source>
        <dbReference type="ARBA" id="ARBA00023014"/>
    </source>
</evidence>
<evidence type="ECO:0000256" key="10">
    <source>
        <dbReference type="ARBA" id="ARBA00022691"/>
    </source>
</evidence>
<dbReference type="EMBL" id="BMXY01000001">
    <property type="protein sequence ID" value="GGZ57025.1"/>
    <property type="molecule type" value="Genomic_DNA"/>
</dbReference>
<accession>A0ABQ3BTM2</accession>
<keyword evidence="11" id="KW-0479">Metal-binding</keyword>
<dbReference type="CDD" id="cd01335">
    <property type="entry name" value="Radical_SAM"/>
    <property type="match status" value="1"/>
</dbReference>
<dbReference type="PANTHER" id="PTHR13932:SF6">
    <property type="entry name" value="OXYGEN-INDEPENDENT COPROPORPHYRINOGEN III OXIDASE"/>
    <property type="match status" value="1"/>
</dbReference>
<comment type="catalytic activity">
    <reaction evidence="17">
        <text>coproporphyrinogen III + 2 S-adenosyl-L-methionine = protoporphyrinogen IX + 2 5'-deoxyadenosine + 2 L-methionine + 2 CO2</text>
        <dbReference type="Rhea" id="RHEA:15425"/>
        <dbReference type="ChEBI" id="CHEBI:16526"/>
        <dbReference type="ChEBI" id="CHEBI:17319"/>
        <dbReference type="ChEBI" id="CHEBI:57307"/>
        <dbReference type="ChEBI" id="CHEBI:57309"/>
        <dbReference type="ChEBI" id="CHEBI:57844"/>
        <dbReference type="ChEBI" id="CHEBI:59789"/>
        <dbReference type="EC" id="1.3.98.3"/>
    </reaction>
</comment>
<gene>
    <name evidence="19" type="ORF">GCM10008101_08170</name>
</gene>
<comment type="cofactor">
    <cofactor evidence="1">
        <name>[4Fe-4S] cluster</name>
        <dbReference type="ChEBI" id="CHEBI:49883"/>
    </cofactor>
</comment>
<comment type="caution">
    <text evidence="19">The sequence shown here is derived from an EMBL/GenBank/DDBJ whole genome shotgun (WGS) entry which is preliminary data.</text>
</comment>